<dbReference type="Proteomes" id="UP000031971">
    <property type="component" value="Unassembled WGS sequence"/>
</dbReference>
<keyword evidence="4" id="KW-1185">Reference proteome</keyword>
<evidence type="ECO:0000313" key="4">
    <source>
        <dbReference type="Proteomes" id="UP000031971"/>
    </source>
</evidence>
<dbReference type="EMBL" id="JXSL01000020">
    <property type="protein sequence ID" value="KIL99966.1"/>
    <property type="molecule type" value="Genomic_DNA"/>
</dbReference>
<keyword evidence="1" id="KW-0472">Membrane</keyword>
<dbReference type="RefSeq" id="WP_009868483.1">
    <property type="nucleotide sequence ID" value="NZ_JXSL01000020.1"/>
</dbReference>
<keyword evidence="1" id="KW-0812">Transmembrane</keyword>
<dbReference type="Gene3D" id="1.10.3210.10">
    <property type="entry name" value="Hypothetical protein af1432"/>
    <property type="match status" value="1"/>
</dbReference>
<dbReference type="PANTHER" id="PTHR43155">
    <property type="entry name" value="CYCLIC DI-GMP PHOSPHODIESTERASE PA4108-RELATED"/>
    <property type="match status" value="1"/>
</dbReference>
<reference evidence="3 4" key="1">
    <citation type="submission" date="2015-01" db="EMBL/GenBank/DDBJ databases">
        <title>Genome Sequence of Magnetospirillum magnetotacticum Strain MS-1.</title>
        <authorList>
            <person name="Marinov G.K."/>
            <person name="Smalley M.D."/>
            <person name="DeSalvo G."/>
        </authorList>
    </citation>
    <scope>NUCLEOTIDE SEQUENCE [LARGE SCALE GENOMIC DNA]</scope>
    <source>
        <strain evidence="3 4">MS-1</strain>
    </source>
</reference>
<feature type="transmembrane region" description="Helical" evidence="1">
    <location>
        <begin position="12"/>
        <end position="34"/>
    </location>
</feature>
<dbReference type="PROSITE" id="PS51832">
    <property type="entry name" value="HD_GYP"/>
    <property type="match status" value="1"/>
</dbReference>
<keyword evidence="1" id="KW-1133">Transmembrane helix</keyword>
<feature type="transmembrane region" description="Helical" evidence="1">
    <location>
        <begin position="284"/>
        <end position="307"/>
    </location>
</feature>
<dbReference type="SUPFAM" id="SSF109604">
    <property type="entry name" value="HD-domain/PDEase-like"/>
    <property type="match status" value="1"/>
</dbReference>
<name>A0A0C2V4G0_PARME</name>
<sequence length="531" mass="57328">MQVIDAVKLQRNIILYAVLAMAVVGLGVATASIIPLHRQMVRSADLALEHGLDLQVAAMRESLDRMGDMARQVTSRSVIRDALANYNRGAMGLDKLQAFSADKLADSMKLSRDMQGILRVGRDYQPLVFVGKAIPPVLWSPEKGEPPALGAPRLIDGRWMMLASAPIMGRDGVREGHDLLLFDAQGLRASVADVETLGRTGEIILGRMGTAGAEVFFPRRDGAASVDEEVTEAFSKAGADPEPLYLTRPGGVPDVVLAQRLPGTDWIVVVRQELAELHSNIDQLVLSVVLGALVLVGFGIAGFVLILRPLTGRMLVHTGDLKRQIKSGELAQLALERALEGTIEAVASTIEVRDPYTAGHQRRVAEIAVAIGRRMGLSEEQLKGLRVAGTIHDIGKIGVPAEMLTRPGRLSPIEFDIIRNHSADGCEILNGVDFPWPIADMVRHHHERMDGSGYPDGLKGDQILLEARILAVADVVEAIASDRPYRAALGLEAAMREIITHRGSSFDAEVVDACRALVAEGQLPLGRPTIQ</sequence>
<dbReference type="CDD" id="cd00077">
    <property type="entry name" value="HDc"/>
    <property type="match status" value="1"/>
</dbReference>
<evidence type="ECO:0000256" key="1">
    <source>
        <dbReference type="SAM" id="Phobius"/>
    </source>
</evidence>
<protein>
    <submittedName>
        <fullName evidence="3">Response regulator</fullName>
    </submittedName>
</protein>
<feature type="domain" description="HD-GYP" evidence="2">
    <location>
        <begin position="335"/>
        <end position="530"/>
    </location>
</feature>
<organism evidence="3 4">
    <name type="scientific">Paramagnetospirillum magnetotacticum MS-1</name>
    <dbReference type="NCBI Taxonomy" id="272627"/>
    <lineage>
        <taxon>Bacteria</taxon>
        <taxon>Pseudomonadati</taxon>
        <taxon>Pseudomonadota</taxon>
        <taxon>Alphaproteobacteria</taxon>
        <taxon>Rhodospirillales</taxon>
        <taxon>Magnetospirillaceae</taxon>
        <taxon>Paramagnetospirillum</taxon>
    </lineage>
</organism>
<evidence type="ECO:0000259" key="2">
    <source>
        <dbReference type="PROSITE" id="PS51832"/>
    </source>
</evidence>
<dbReference type="SMART" id="SM00471">
    <property type="entry name" value="HDc"/>
    <property type="match status" value="1"/>
</dbReference>
<gene>
    <name evidence="3" type="ORF">CCC_02755</name>
</gene>
<comment type="caution">
    <text evidence="3">The sequence shown here is derived from an EMBL/GenBank/DDBJ whole genome shotgun (WGS) entry which is preliminary data.</text>
</comment>
<dbReference type="InterPro" id="IPR037522">
    <property type="entry name" value="HD_GYP_dom"/>
</dbReference>
<dbReference type="AlphaFoldDB" id="A0A0C2V4G0"/>
<dbReference type="GO" id="GO:0008081">
    <property type="term" value="F:phosphoric diester hydrolase activity"/>
    <property type="evidence" value="ECO:0007669"/>
    <property type="project" value="UniProtKB-ARBA"/>
</dbReference>
<dbReference type="STRING" id="272627.CCC_02755"/>
<dbReference type="InterPro" id="IPR003607">
    <property type="entry name" value="HD/PDEase_dom"/>
</dbReference>
<accession>A0A0C2V4G0</accession>
<evidence type="ECO:0000313" key="3">
    <source>
        <dbReference type="EMBL" id="KIL99966.1"/>
    </source>
</evidence>
<proteinExistence type="predicted"/>
<dbReference type="PANTHER" id="PTHR43155:SF2">
    <property type="entry name" value="CYCLIC DI-GMP PHOSPHODIESTERASE PA4108"/>
    <property type="match status" value="1"/>
</dbReference>
<dbReference type="Pfam" id="PF13487">
    <property type="entry name" value="HD_5"/>
    <property type="match status" value="1"/>
</dbReference>